<reference evidence="4" key="1">
    <citation type="journal article" date="2019" name="Microbiol. Resour. Announc.">
        <title>Complete Genome Sequence of Halomonas olivaria, a Moderately Halophilic Bacterium Isolated from Olive Processing Effluents, Obtained by Nanopore Sequencing.</title>
        <authorList>
            <person name="Nagata S."/>
            <person name="Ii K.M."/>
            <person name="Tsukimi T."/>
            <person name="Miura M.C."/>
            <person name="Galipon J."/>
            <person name="Arakawa K."/>
        </authorList>
    </citation>
    <scope>NUCLEOTIDE SEQUENCE [LARGE SCALE GENOMIC DNA]</scope>
    <source>
        <strain evidence="4">TYRC17</strain>
    </source>
</reference>
<dbReference type="SUPFAM" id="SSF52172">
    <property type="entry name" value="CheY-like"/>
    <property type="match status" value="1"/>
</dbReference>
<dbReference type="Pfam" id="PF00072">
    <property type="entry name" value="Response_reg"/>
    <property type="match status" value="1"/>
</dbReference>
<keyword evidence="4" id="KW-1185">Reference proteome</keyword>
<proteinExistence type="predicted"/>
<feature type="modified residue" description="4-aspartylphosphate" evidence="1">
    <location>
        <position position="11"/>
    </location>
</feature>
<evidence type="ECO:0000256" key="1">
    <source>
        <dbReference type="PROSITE-ProRule" id="PRU00169"/>
    </source>
</evidence>
<name>A0ABM7GSL0_9GAMM</name>
<dbReference type="EMBL" id="AP019416">
    <property type="protein sequence ID" value="BBI53658.1"/>
    <property type="molecule type" value="Genomic_DNA"/>
</dbReference>
<feature type="domain" description="Response regulatory" evidence="2">
    <location>
        <begin position="1"/>
        <end position="70"/>
    </location>
</feature>
<sequence>MAEPFDAVLTDVEMPVMDGFALTARLRENEIYRYRPIIIITSREKRLIGVAVLKSVPTPISSKVVLTKTI</sequence>
<organism evidence="3 4">
    <name type="scientific">Vreelandella olivaria</name>
    <dbReference type="NCBI Taxonomy" id="390919"/>
    <lineage>
        <taxon>Bacteria</taxon>
        <taxon>Pseudomonadati</taxon>
        <taxon>Pseudomonadota</taxon>
        <taxon>Gammaproteobacteria</taxon>
        <taxon>Oceanospirillales</taxon>
        <taxon>Halomonadaceae</taxon>
        <taxon>Vreelandella</taxon>
    </lineage>
</organism>
<evidence type="ECO:0000259" key="2">
    <source>
        <dbReference type="PROSITE" id="PS50110"/>
    </source>
</evidence>
<protein>
    <recommendedName>
        <fullName evidence="2">Response regulatory domain-containing protein</fullName>
    </recommendedName>
</protein>
<dbReference type="Proteomes" id="UP000289555">
    <property type="component" value="Chromosome"/>
</dbReference>
<dbReference type="InterPro" id="IPR011006">
    <property type="entry name" value="CheY-like_superfamily"/>
</dbReference>
<dbReference type="InterPro" id="IPR001789">
    <property type="entry name" value="Sig_transdc_resp-reg_receiver"/>
</dbReference>
<dbReference type="Gene3D" id="3.40.50.2300">
    <property type="match status" value="1"/>
</dbReference>
<gene>
    <name evidence="3" type="ORF">HORIV_60790</name>
</gene>
<keyword evidence="1" id="KW-0597">Phosphoprotein</keyword>
<dbReference type="PROSITE" id="PS50110">
    <property type="entry name" value="RESPONSE_REGULATORY"/>
    <property type="match status" value="1"/>
</dbReference>
<accession>A0ABM7GSL0</accession>
<evidence type="ECO:0000313" key="4">
    <source>
        <dbReference type="Proteomes" id="UP000289555"/>
    </source>
</evidence>
<evidence type="ECO:0000313" key="3">
    <source>
        <dbReference type="EMBL" id="BBI53658.1"/>
    </source>
</evidence>